<sequence>MKRKQSLSTYGHLYKRSYPVMNDDRCQCCGEQASLEWDHCPAITTAQLFVRNDKIRFIKVLLCKECNLILSDQLLPDFPSRFYTVKERLLERHKHDLISECRDNMVTTTESLRLADDKFNKLLHRIGFGLIKVDQLSSKHLAILNTETLSGTRIIDHLAAQPDCGLLSESNLTPEEDTQDNNSHPPVDYQTHADTSTPHFALNALDDFKVFLRNNRVYTKNGYLNLLNNDIKSLSTLTLPEQPTQFFGCSWDELTANVCITTSTGLKYSLDLIEQYATSDLIAIKKSVGMYDMEELLDKLGITTREEYDQLWTALRVKRVDVVEILPNQPEAVYDDWLLW</sequence>
<feature type="region of interest" description="Disordered" evidence="1">
    <location>
        <begin position="169"/>
        <end position="193"/>
    </location>
</feature>
<protein>
    <recommendedName>
        <fullName evidence="4">HNH endonuclease</fullName>
    </recommendedName>
</protein>
<name>A0AAE7DR07_AERME</name>
<dbReference type="AlphaFoldDB" id="A0AAE7DR07"/>
<gene>
    <name evidence="2" type="ORF">E4186_09750</name>
</gene>
<proteinExistence type="predicted"/>
<dbReference type="EMBL" id="CP038444">
    <property type="protein sequence ID" value="QJT30437.1"/>
    <property type="molecule type" value="Genomic_DNA"/>
</dbReference>
<reference evidence="2 3" key="1">
    <citation type="submission" date="2019-03" db="EMBL/GenBank/DDBJ databases">
        <title>Novel transposon Tn6433 accelerates the dissemination of tet(E) in Aeromonas from aerobic biofilm under oxytetracycline stress.</title>
        <authorList>
            <person name="Shi Y."/>
            <person name="Tian Z."/>
            <person name="Zhang Y."/>
            <person name="Zhang H."/>
            <person name="Yang M."/>
        </authorList>
    </citation>
    <scope>NUCLEOTIDE SEQUENCE [LARGE SCALE GENOMIC DNA]</scope>
    <source>
        <strain evidence="2 3">T5-8</strain>
    </source>
</reference>
<organism evidence="2 3">
    <name type="scientific">Aeromonas media</name>
    <dbReference type="NCBI Taxonomy" id="651"/>
    <lineage>
        <taxon>Bacteria</taxon>
        <taxon>Pseudomonadati</taxon>
        <taxon>Pseudomonadota</taxon>
        <taxon>Gammaproteobacteria</taxon>
        <taxon>Aeromonadales</taxon>
        <taxon>Aeromonadaceae</taxon>
        <taxon>Aeromonas</taxon>
    </lineage>
</organism>
<dbReference type="RefSeq" id="WP_103261335.1">
    <property type="nucleotide sequence ID" value="NZ_CP038444.1"/>
</dbReference>
<evidence type="ECO:0000256" key="1">
    <source>
        <dbReference type="SAM" id="MobiDB-lite"/>
    </source>
</evidence>
<evidence type="ECO:0000313" key="2">
    <source>
        <dbReference type="EMBL" id="QJT30437.1"/>
    </source>
</evidence>
<evidence type="ECO:0008006" key="4">
    <source>
        <dbReference type="Google" id="ProtNLM"/>
    </source>
</evidence>
<dbReference type="Proteomes" id="UP000502006">
    <property type="component" value="Chromosome"/>
</dbReference>
<evidence type="ECO:0000313" key="3">
    <source>
        <dbReference type="Proteomes" id="UP000502006"/>
    </source>
</evidence>
<accession>A0AAE7DR07</accession>